<evidence type="ECO:0000313" key="1">
    <source>
        <dbReference type="EMBL" id="KAL0956463.1"/>
    </source>
</evidence>
<gene>
    <name evidence="1" type="ORF">HGRIS_002609</name>
</gene>
<dbReference type="EMBL" id="JASNQZ010000006">
    <property type="protein sequence ID" value="KAL0956463.1"/>
    <property type="molecule type" value="Genomic_DNA"/>
</dbReference>
<name>A0ABR3JL07_9AGAR</name>
<proteinExistence type="predicted"/>
<organism evidence="1 2">
    <name type="scientific">Hohenbuehelia grisea</name>
    <dbReference type="NCBI Taxonomy" id="104357"/>
    <lineage>
        <taxon>Eukaryota</taxon>
        <taxon>Fungi</taxon>
        <taxon>Dikarya</taxon>
        <taxon>Basidiomycota</taxon>
        <taxon>Agaricomycotina</taxon>
        <taxon>Agaricomycetes</taxon>
        <taxon>Agaricomycetidae</taxon>
        <taxon>Agaricales</taxon>
        <taxon>Pleurotineae</taxon>
        <taxon>Pleurotaceae</taxon>
        <taxon>Hohenbuehelia</taxon>
    </lineage>
</organism>
<comment type="caution">
    <text evidence="1">The sequence shown here is derived from an EMBL/GenBank/DDBJ whole genome shotgun (WGS) entry which is preliminary data.</text>
</comment>
<sequence length="190" mass="20808">MRLMANTAPRIPPRTPSYLNGLFMTSQLNLQASSYPLSSLSRSSLRTLKMPFFAGANRFTIRGGVFNDIARDSNSTTNNGNTHITNTNNTHAETTVDSHHNSSKKFAHRSNVLVEGQGLPSDNLEPQGLFSSDPVSYGEFNHNNGVSPLVGFTPQTITIRDQPAEFLTQPQPEYGQVLIVEGDEDATRDA</sequence>
<dbReference type="Proteomes" id="UP001556367">
    <property type="component" value="Unassembled WGS sequence"/>
</dbReference>
<reference evidence="2" key="1">
    <citation type="submission" date="2024-06" db="EMBL/GenBank/DDBJ databases">
        <title>Multi-omics analyses provide insights into the biosynthesis of the anticancer antibiotic pleurotin in Hohenbuehelia grisea.</title>
        <authorList>
            <person name="Weaver J.A."/>
            <person name="Alberti F."/>
        </authorList>
    </citation>
    <scope>NUCLEOTIDE SEQUENCE [LARGE SCALE GENOMIC DNA]</scope>
    <source>
        <strain evidence="2">T-177</strain>
    </source>
</reference>
<accession>A0ABR3JL07</accession>
<keyword evidence="2" id="KW-1185">Reference proteome</keyword>
<protein>
    <submittedName>
        <fullName evidence="1">Uncharacterized protein</fullName>
    </submittedName>
</protein>
<evidence type="ECO:0000313" key="2">
    <source>
        <dbReference type="Proteomes" id="UP001556367"/>
    </source>
</evidence>